<dbReference type="EMBL" id="JBHSAX010000002">
    <property type="protein sequence ID" value="MFC3960410.1"/>
    <property type="molecule type" value="Genomic_DNA"/>
</dbReference>
<keyword evidence="3" id="KW-1185">Reference proteome</keyword>
<dbReference type="Proteomes" id="UP001595696">
    <property type="component" value="Unassembled WGS sequence"/>
</dbReference>
<accession>A0ABV8DKA4</accession>
<dbReference type="Gene3D" id="1.10.510.10">
    <property type="entry name" value="Transferase(Phosphotransferase) domain 1"/>
    <property type="match status" value="1"/>
</dbReference>
<comment type="caution">
    <text evidence="2">The sequence shown here is derived from an EMBL/GenBank/DDBJ whole genome shotgun (WGS) entry which is preliminary data.</text>
</comment>
<evidence type="ECO:0000313" key="2">
    <source>
        <dbReference type="EMBL" id="MFC3960410.1"/>
    </source>
</evidence>
<dbReference type="RefSeq" id="WP_378610194.1">
    <property type="nucleotide sequence ID" value="NZ_JBHSAX010000002.1"/>
</dbReference>
<sequence length="295" mass="32534">MSIDAGLPEADALAAACAAFGVSAEGAQLLHHRSNAVYLLPAGAVIARLAPDTELRRARAHVGIAVTRWLSDSIALRPLAGPQPVAGNGAVATFWPYRAPQETATLSDVAILLRRLHEQPIPPFPLPRYRPLHRLREALALDAARRHPALDRDDHTWLTDRAEELIATYAATRFPLGYGLVHADAHTENVVSTEHGFVLIDWDGCCIGPRELDLISALPDHFHAPEGDRRQFLDAYGYDLLAWPRWPLLRDVAEMHSLGAYIRLAPDKPRAAEQLAVRLASLRTGDRRIRWSAIS</sequence>
<reference evidence="3" key="1">
    <citation type="journal article" date="2019" name="Int. J. Syst. Evol. Microbiol.">
        <title>The Global Catalogue of Microorganisms (GCM) 10K type strain sequencing project: providing services to taxonomists for standard genome sequencing and annotation.</title>
        <authorList>
            <consortium name="The Broad Institute Genomics Platform"/>
            <consortium name="The Broad Institute Genome Sequencing Center for Infectious Disease"/>
            <person name="Wu L."/>
            <person name="Ma J."/>
        </authorList>
    </citation>
    <scope>NUCLEOTIDE SEQUENCE [LARGE SCALE GENOMIC DNA]</scope>
    <source>
        <strain evidence="3">CGMCC 4.7330</strain>
    </source>
</reference>
<dbReference type="Pfam" id="PF01636">
    <property type="entry name" value="APH"/>
    <property type="match status" value="1"/>
</dbReference>
<feature type="domain" description="Aminoglycoside phosphotransferase" evidence="1">
    <location>
        <begin position="30"/>
        <end position="245"/>
    </location>
</feature>
<protein>
    <submittedName>
        <fullName evidence="2">Phosphotransferase family protein</fullName>
    </submittedName>
</protein>
<proteinExistence type="predicted"/>
<dbReference type="InterPro" id="IPR011009">
    <property type="entry name" value="Kinase-like_dom_sf"/>
</dbReference>
<name>A0ABV8DKA4_9NOCA</name>
<dbReference type="SUPFAM" id="SSF56112">
    <property type="entry name" value="Protein kinase-like (PK-like)"/>
    <property type="match status" value="1"/>
</dbReference>
<evidence type="ECO:0000259" key="1">
    <source>
        <dbReference type="Pfam" id="PF01636"/>
    </source>
</evidence>
<dbReference type="Gene3D" id="1.20.58.840">
    <property type="match status" value="1"/>
</dbReference>
<gene>
    <name evidence="2" type="ORF">ACFO0B_00230</name>
</gene>
<evidence type="ECO:0000313" key="3">
    <source>
        <dbReference type="Proteomes" id="UP001595696"/>
    </source>
</evidence>
<organism evidence="2 3">
    <name type="scientific">Nocardia jiangsuensis</name>
    <dbReference type="NCBI Taxonomy" id="1691563"/>
    <lineage>
        <taxon>Bacteria</taxon>
        <taxon>Bacillati</taxon>
        <taxon>Actinomycetota</taxon>
        <taxon>Actinomycetes</taxon>
        <taxon>Mycobacteriales</taxon>
        <taxon>Nocardiaceae</taxon>
        <taxon>Nocardia</taxon>
    </lineage>
</organism>
<dbReference type="InterPro" id="IPR002575">
    <property type="entry name" value="Aminoglycoside_PTrfase"/>
</dbReference>